<evidence type="ECO:0000256" key="1">
    <source>
        <dbReference type="SAM" id="MobiDB-lite"/>
    </source>
</evidence>
<sequence>MQLRARGERAVLVGYEGEVEHEVDPRRLPLGGELTDALHEWARVAGAVARGGPEANPAASAVVTRRGLQLAARVAASMGAPVDYLDPLTGEERTVDPPPARARVRRPPRPPEPTPWLTGLTVSGVVLAIVLFTVVTLAATLAATHALLAVASNVVVTVGLLPSLWLVRRQPVWRWVAYGVGAAIVLAWLVLPFVLL</sequence>
<dbReference type="RefSeq" id="WP_075125239.1">
    <property type="nucleotide sequence ID" value="NZ_MSIE01000014.1"/>
</dbReference>
<dbReference type="STRING" id="1912961.BU204_09550"/>
<keyword evidence="2" id="KW-1133">Transmembrane helix</keyword>
<dbReference type="OrthoDB" id="3573230at2"/>
<proteinExistence type="predicted"/>
<reference evidence="3 4" key="1">
    <citation type="submission" date="2016-12" db="EMBL/GenBank/DDBJ databases">
        <title>The draft genome sequence of Actinophytocola sp. 11-183.</title>
        <authorList>
            <person name="Wang W."/>
            <person name="Yuan L."/>
        </authorList>
    </citation>
    <scope>NUCLEOTIDE SEQUENCE [LARGE SCALE GENOMIC DNA]</scope>
    <source>
        <strain evidence="3 4">11-183</strain>
    </source>
</reference>
<gene>
    <name evidence="3" type="ORF">BU204_09550</name>
</gene>
<evidence type="ECO:0008006" key="5">
    <source>
        <dbReference type="Google" id="ProtNLM"/>
    </source>
</evidence>
<accession>A0A1Q8CTQ0</accession>
<evidence type="ECO:0000313" key="3">
    <source>
        <dbReference type="EMBL" id="OLF17735.1"/>
    </source>
</evidence>
<feature type="transmembrane region" description="Helical" evidence="2">
    <location>
        <begin position="175"/>
        <end position="195"/>
    </location>
</feature>
<feature type="transmembrane region" description="Helical" evidence="2">
    <location>
        <begin position="116"/>
        <end position="140"/>
    </location>
</feature>
<keyword evidence="2" id="KW-0812">Transmembrane</keyword>
<dbReference type="EMBL" id="MSIE01000014">
    <property type="protein sequence ID" value="OLF17735.1"/>
    <property type="molecule type" value="Genomic_DNA"/>
</dbReference>
<evidence type="ECO:0000313" key="4">
    <source>
        <dbReference type="Proteomes" id="UP000185596"/>
    </source>
</evidence>
<feature type="transmembrane region" description="Helical" evidence="2">
    <location>
        <begin position="146"/>
        <end position="168"/>
    </location>
</feature>
<evidence type="ECO:0000256" key="2">
    <source>
        <dbReference type="SAM" id="Phobius"/>
    </source>
</evidence>
<keyword evidence="4" id="KW-1185">Reference proteome</keyword>
<comment type="caution">
    <text evidence="3">The sequence shown here is derived from an EMBL/GenBank/DDBJ whole genome shotgun (WGS) entry which is preliminary data.</text>
</comment>
<dbReference type="Pfam" id="PF10801">
    <property type="entry name" value="DUF2537"/>
    <property type="match status" value="1"/>
</dbReference>
<keyword evidence="2" id="KW-0472">Membrane</keyword>
<dbReference type="InterPro" id="IPR024244">
    <property type="entry name" value="DUF2537"/>
</dbReference>
<feature type="region of interest" description="Disordered" evidence="1">
    <location>
        <begin position="87"/>
        <end position="113"/>
    </location>
</feature>
<dbReference type="Proteomes" id="UP000185596">
    <property type="component" value="Unassembled WGS sequence"/>
</dbReference>
<name>A0A1Q8CTQ0_9PSEU</name>
<organism evidence="3 4">
    <name type="scientific">Actinophytocola xanthii</name>
    <dbReference type="NCBI Taxonomy" id="1912961"/>
    <lineage>
        <taxon>Bacteria</taxon>
        <taxon>Bacillati</taxon>
        <taxon>Actinomycetota</taxon>
        <taxon>Actinomycetes</taxon>
        <taxon>Pseudonocardiales</taxon>
        <taxon>Pseudonocardiaceae</taxon>
    </lineage>
</organism>
<dbReference type="AlphaFoldDB" id="A0A1Q8CTQ0"/>
<protein>
    <recommendedName>
        <fullName evidence="5">DUF2537 domain-containing protein</fullName>
    </recommendedName>
</protein>